<evidence type="ECO:0000256" key="20">
    <source>
        <dbReference type="ARBA" id="ARBA00032253"/>
    </source>
</evidence>
<evidence type="ECO:0000313" key="28">
    <source>
        <dbReference type="Proteomes" id="UP000231990"/>
    </source>
</evidence>
<comment type="caution">
    <text evidence="26">The sequence shown here is derived from an EMBL/GenBank/DDBJ whole genome shotgun (WGS) entry which is preliminary data.</text>
</comment>
<evidence type="ECO:0000256" key="12">
    <source>
        <dbReference type="ARBA" id="ARBA00022695"/>
    </source>
</evidence>
<keyword evidence="15 24" id="KW-0472">Membrane</keyword>
<dbReference type="EC" id="2.7.7.41" evidence="6"/>
<comment type="pathway">
    <text evidence="3">Phospholipid metabolism; CDP-diacylglycerol biosynthesis; CDP-diacylglycerol from sn-glycerol 3-phosphate: step 3/3.</text>
</comment>
<evidence type="ECO:0000256" key="22">
    <source>
        <dbReference type="ARBA" id="ARBA00032743"/>
    </source>
</evidence>
<evidence type="ECO:0000256" key="2">
    <source>
        <dbReference type="ARBA" id="ARBA00004651"/>
    </source>
</evidence>
<comment type="catalytic activity">
    <reaction evidence="1">
        <text>a 1,2-diacyl-sn-glycero-3-phosphate + CTP + H(+) = a CDP-1,2-diacyl-sn-glycerol + diphosphate</text>
        <dbReference type="Rhea" id="RHEA:16229"/>
        <dbReference type="ChEBI" id="CHEBI:15378"/>
        <dbReference type="ChEBI" id="CHEBI:33019"/>
        <dbReference type="ChEBI" id="CHEBI:37563"/>
        <dbReference type="ChEBI" id="CHEBI:58332"/>
        <dbReference type="ChEBI" id="CHEBI:58608"/>
        <dbReference type="EC" id="2.7.7.41"/>
    </reaction>
</comment>
<evidence type="ECO:0000256" key="17">
    <source>
        <dbReference type="ARBA" id="ARBA00023264"/>
    </source>
</evidence>
<evidence type="ECO:0000313" key="25">
    <source>
        <dbReference type="EMBL" id="PJZ69209.1"/>
    </source>
</evidence>
<comment type="subcellular location">
    <subcellularLocation>
        <location evidence="2">Cell membrane</location>
        <topology evidence="2">Multi-pass membrane protein</topology>
    </subcellularLocation>
</comment>
<keyword evidence="16" id="KW-0594">Phospholipid biosynthesis</keyword>
<dbReference type="EMBL" id="NPDY01000011">
    <property type="protein sequence ID" value="PJZ69209.1"/>
    <property type="molecule type" value="Genomic_DNA"/>
</dbReference>
<evidence type="ECO:0000256" key="23">
    <source>
        <dbReference type="ARBA" id="ARBA00033406"/>
    </source>
</evidence>
<dbReference type="Proteomes" id="UP000231990">
    <property type="component" value="Unassembled WGS sequence"/>
</dbReference>
<keyword evidence="17" id="KW-1208">Phospholipid metabolism</keyword>
<keyword evidence="9" id="KW-0444">Lipid biosynthesis</keyword>
<evidence type="ECO:0000256" key="14">
    <source>
        <dbReference type="ARBA" id="ARBA00023098"/>
    </source>
</evidence>
<protein>
    <recommendedName>
        <fullName evidence="7">Phosphatidate cytidylyltransferase</fullName>
        <ecNumber evidence="6">2.7.7.41</ecNumber>
    </recommendedName>
    <alternativeName>
        <fullName evidence="20">CDP-DAG synthase</fullName>
    </alternativeName>
    <alternativeName>
        <fullName evidence="22">CDP-DG synthase</fullName>
    </alternativeName>
    <alternativeName>
        <fullName evidence="18">CDP-diacylglycerol synthase</fullName>
    </alternativeName>
    <alternativeName>
        <fullName evidence="21">CDP-diglyceride pyrophosphorylase</fullName>
    </alternativeName>
    <alternativeName>
        <fullName evidence="23">CDP-diglyceride synthase</fullName>
    </alternativeName>
    <alternativeName>
        <fullName evidence="19">CTP:phosphatidate cytidylyltransferase</fullName>
    </alternativeName>
</protein>
<evidence type="ECO:0000256" key="19">
    <source>
        <dbReference type="ARBA" id="ARBA00031825"/>
    </source>
</evidence>
<keyword evidence="11 24" id="KW-0812">Transmembrane</keyword>
<keyword evidence="14" id="KW-0443">Lipid metabolism</keyword>
<dbReference type="OrthoDB" id="9799199at2"/>
<organism evidence="26 28">
    <name type="scientific">Leptospira perolatii</name>
    <dbReference type="NCBI Taxonomy" id="2023191"/>
    <lineage>
        <taxon>Bacteria</taxon>
        <taxon>Pseudomonadati</taxon>
        <taxon>Spirochaetota</taxon>
        <taxon>Spirochaetia</taxon>
        <taxon>Leptospirales</taxon>
        <taxon>Leptospiraceae</taxon>
        <taxon>Leptospira</taxon>
    </lineage>
</organism>
<evidence type="ECO:0000313" key="26">
    <source>
        <dbReference type="EMBL" id="PJZ72409.1"/>
    </source>
</evidence>
<feature type="transmembrane region" description="Helical" evidence="24">
    <location>
        <begin position="202"/>
        <end position="221"/>
    </location>
</feature>
<evidence type="ECO:0000256" key="11">
    <source>
        <dbReference type="ARBA" id="ARBA00022692"/>
    </source>
</evidence>
<feature type="transmembrane region" description="Helical" evidence="24">
    <location>
        <begin position="7"/>
        <end position="24"/>
    </location>
</feature>
<feature type="transmembrane region" description="Helical" evidence="24">
    <location>
        <begin position="233"/>
        <end position="253"/>
    </location>
</feature>
<evidence type="ECO:0000256" key="9">
    <source>
        <dbReference type="ARBA" id="ARBA00022516"/>
    </source>
</evidence>
<keyword evidence="12 26" id="KW-0548">Nucleotidyltransferase</keyword>
<evidence type="ECO:0000256" key="24">
    <source>
        <dbReference type="SAM" id="Phobius"/>
    </source>
</evidence>
<feature type="transmembrane region" description="Helical" evidence="24">
    <location>
        <begin position="161"/>
        <end position="181"/>
    </location>
</feature>
<keyword evidence="8" id="KW-1003">Cell membrane</keyword>
<evidence type="ECO:0000256" key="13">
    <source>
        <dbReference type="ARBA" id="ARBA00022989"/>
    </source>
</evidence>
<name>A0A2M9ZK33_9LEPT</name>
<feature type="transmembrane region" description="Helical" evidence="24">
    <location>
        <begin position="60"/>
        <end position="79"/>
    </location>
</feature>
<evidence type="ECO:0000256" key="1">
    <source>
        <dbReference type="ARBA" id="ARBA00001698"/>
    </source>
</evidence>
<comment type="pathway">
    <text evidence="4">Lipid metabolism.</text>
</comment>
<evidence type="ECO:0000256" key="21">
    <source>
        <dbReference type="ARBA" id="ARBA00032396"/>
    </source>
</evidence>
<evidence type="ECO:0000256" key="16">
    <source>
        <dbReference type="ARBA" id="ARBA00023209"/>
    </source>
</evidence>
<feature type="transmembrane region" description="Helical" evidence="24">
    <location>
        <begin position="132"/>
        <end position="155"/>
    </location>
</feature>
<dbReference type="GO" id="GO:0004605">
    <property type="term" value="F:phosphatidate cytidylyltransferase activity"/>
    <property type="evidence" value="ECO:0007669"/>
    <property type="project" value="UniProtKB-EC"/>
</dbReference>
<accession>A0A2M9ZK33</accession>
<evidence type="ECO:0000256" key="7">
    <source>
        <dbReference type="ARBA" id="ARBA00019373"/>
    </source>
</evidence>
<gene>
    <name evidence="25" type="ORF">CH360_11845</name>
    <name evidence="26" type="ORF">CH373_14775</name>
</gene>
<dbReference type="EMBL" id="NPDZ01000010">
    <property type="protein sequence ID" value="PJZ72409.1"/>
    <property type="molecule type" value="Genomic_DNA"/>
</dbReference>
<evidence type="ECO:0000256" key="4">
    <source>
        <dbReference type="ARBA" id="ARBA00005189"/>
    </source>
</evidence>
<proteinExistence type="inferred from homology"/>
<keyword evidence="13 24" id="KW-1133">Transmembrane helix</keyword>
<keyword evidence="27" id="KW-1185">Reference proteome</keyword>
<evidence type="ECO:0000256" key="6">
    <source>
        <dbReference type="ARBA" id="ARBA00012487"/>
    </source>
</evidence>
<evidence type="ECO:0000256" key="8">
    <source>
        <dbReference type="ARBA" id="ARBA00022475"/>
    </source>
</evidence>
<evidence type="ECO:0000256" key="3">
    <source>
        <dbReference type="ARBA" id="ARBA00005119"/>
    </source>
</evidence>
<dbReference type="Pfam" id="PF01148">
    <property type="entry name" value="CTP_transf_1"/>
    <property type="match status" value="1"/>
</dbReference>
<dbReference type="Proteomes" id="UP000231962">
    <property type="component" value="Unassembled WGS sequence"/>
</dbReference>
<dbReference type="PANTHER" id="PTHR46382">
    <property type="entry name" value="PHOSPHATIDATE CYTIDYLYLTRANSFERASE"/>
    <property type="match status" value="1"/>
</dbReference>
<comment type="similarity">
    <text evidence="5">Belongs to the CDS family.</text>
</comment>
<reference evidence="27 28" key="1">
    <citation type="submission" date="2017-07" db="EMBL/GenBank/DDBJ databases">
        <title>Leptospira spp. isolated from tropical soils.</title>
        <authorList>
            <person name="Thibeaux R."/>
            <person name="Iraola G."/>
            <person name="Ferres I."/>
            <person name="Bierque E."/>
            <person name="Girault D."/>
            <person name="Soupe-Gilbert M.-E."/>
            <person name="Picardeau M."/>
            <person name="Goarant C."/>
        </authorList>
    </citation>
    <scope>NUCLEOTIDE SEQUENCE [LARGE SCALE GENOMIC DNA]</scope>
    <source>
        <strain evidence="26 28">FH1-B-B1</strain>
        <strain evidence="25 27">FH1-B-C1</strain>
    </source>
</reference>
<dbReference type="PANTHER" id="PTHR46382:SF1">
    <property type="entry name" value="PHOSPHATIDATE CYTIDYLYLTRANSFERASE"/>
    <property type="match status" value="1"/>
</dbReference>
<evidence type="ECO:0000313" key="27">
    <source>
        <dbReference type="Proteomes" id="UP000231962"/>
    </source>
</evidence>
<evidence type="ECO:0000256" key="18">
    <source>
        <dbReference type="ARBA" id="ARBA00029893"/>
    </source>
</evidence>
<dbReference type="RefSeq" id="WP_100714262.1">
    <property type="nucleotide sequence ID" value="NZ_NPDY01000011.1"/>
</dbReference>
<evidence type="ECO:0000256" key="5">
    <source>
        <dbReference type="ARBA" id="ARBA00010185"/>
    </source>
</evidence>
<evidence type="ECO:0000256" key="10">
    <source>
        <dbReference type="ARBA" id="ARBA00022679"/>
    </source>
</evidence>
<sequence length="304" mass="33598">MGETTKRILSAAVLVALYLFMIFYKDFYYLQTYFILAIGGIIGISEFYRLADRGPNGRPFKGTGIFFFLVILSLYYFRFIASQNKFLPPSFFDKNISLFVPPFDAITFSLITLFLCSFVLQITRRPLDGAIFSVSSTFIGVFYSAIPLGHLMLLLGMNQGIYYIFLVSVATFMTDVGGYFGGRWFGRNPAGLAISPKKTWEGYFSGIVVAAGSVFLLNFIWEKTTSFVPPVTGMEVLLISAVVSLVGTVGDLLESAMKRDAKVKDSGNLIPGHGGILDRADSLLLTVPILYFYLQIKGALGFAV</sequence>
<feature type="transmembrane region" description="Helical" evidence="24">
    <location>
        <begin position="99"/>
        <end position="120"/>
    </location>
</feature>
<dbReference type="GO" id="GO:0005886">
    <property type="term" value="C:plasma membrane"/>
    <property type="evidence" value="ECO:0007669"/>
    <property type="project" value="UniProtKB-SubCell"/>
</dbReference>
<dbReference type="GO" id="GO:0016024">
    <property type="term" value="P:CDP-diacylglycerol biosynthetic process"/>
    <property type="evidence" value="ECO:0007669"/>
    <property type="project" value="TreeGrafter"/>
</dbReference>
<keyword evidence="10 26" id="KW-0808">Transferase</keyword>
<evidence type="ECO:0000256" key="15">
    <source>
        <dbReference type="ARBA" id="ARBA00023136"/>
    </source>
</evidence>
<feature type="transmembrane region" description="Helical" evidence="24">
    <location>
        <begin position="30"/>
        <end position="48"/>
    </location>
</feature>
<dbReference type="AlphaFoldDB" id="A0A2M9ZK33"/>